<comment type="caution">
    <text evidence="1">The sequence shown here is derived from an EMBL/GenBank/DDBJ whole genome shotgun (WGS) entry which is preliminary data.</text>
</comment>
<name>A0ABS4GM11_9BACL</name>
<organism evidence="1 2">
    <name type="scientific">Ammoniphilus resinae</name>
    <dbReference type="NCBI Taxonomy" id="861532"/>
    <lineage>
        <taxon>Bacteria</taxon>
        <taxon>Bacillati</taxon>
        <taxon>Bacillota</taxon>
        <taxon>Bacilli</taxon>
        <taxon>Bacillales</taxon>
        <taxon>Paenibacillaceae</taxon>
        <taxon>Aneurinibacillus group</taxon>
        <taxon>Ammoniphilus</taxon>
    </lineage>
</organism>
<gene>
    <name evidence="1" type="ORF">J2Z37_001291</name>
</gene>
<reference evidence="1 2" key="1">
    <citation type="submission" date="2021-03" db="EMBL/GenBank/DDBJ databases">
        <title>Genomic Encyclopedia of Type Strains, Phase IV (KMG-IV): sequencing the most valuable type-strain genomes for metagenomic binning, comparative biology and taxonomic classification.</title>
        <authorList>
            <person name="Goeker M."/>
        </authorList>
    </citation>
    <scope>NUCLEOTIDE SEQUENCE [LARGE SCALE GENOMIC DNA]</scope>
    <source>
        <strain evidence="1 2">DSM 24738</strain>
    </source>
</reference>
<protein>
    <submittedName>
        <fullName evidence="1">Uncharacterized protein</fullName>
    </submittedName>
</protein>
<accession>A0ABS4GM11</accession>
<proteinExistence type="predicted"/>
<evidence type="ECO:0000313" key="1">
    <source>
        <dbReference type="EMBL" id="MBP1931294.1"/>
    </source>
</evidence>
<keyword evidence="2" id="KW-1185">Reference proteome</keyword>
<dbReference type="Proteomes" id="UP001519343">
    <property type="component" value="Unassembled WGS sequence"/>
</dbReference>
<evidence type="ECO:0000313" key="2">
    <source>
        <dbReference type="Proteomes" id="UP001519343"/>
    </source>
</evidence>
<sequence>MRSIENLERMLSDQSSLCERKKWKRWQIHRSNVIERFEYSREEAIRLARGILTSDPPFEAELIQQLFKFKDPMERYESLDTKMEKGKIDVLIVASPILVQEIAGIPALKQGQQSIVIYQRDSEKIIVLEQIKQGGDYLEDLTKGLLNGTIAIEDRVEDLVKTIKPLNLGSIRYWSDELYAWQAELSSLEVPYTVLASKITAGAIDKTLRWVNQALQEFRVISIENMKHLLYKHYGEIVDLLSISEIFRIIPFIERIEAKFSLPNRLVLSIESGIRLVEDDEIVRTGTKVSRTLVINPEGQDLYALLKESVSEHMAFSCFTNARGRDVYMAAIEKSTRFQPFIEQEKYDLSFLIGKDHWGNETFSKTSTYMLDSGTSGSIEMCRCTRYGDLIYGEMFLAHPHKGLNLTKYHPF</sequence>
<dbReference type="EMBL" id="JAGGKT010000002">
    <property type="protein sequence ID" value="MBP1931294.1"/>
    <property type="molecule type" value="Genomic_DNA"/>
</dbReference>